<dbReference type="EMBL" id="WMBA01000076">
    <property type="protein sequence ID" value="MTD58769.1"/>
    <property type="molecule type" value="Genomic_DNA"/>
</dbReference>
<organism evidence="5 6">
    <name type="scientific">Amycolatopsis pithecellobii</name>
    <dbReference type="NCBI Taxonomy" id="664692"/>
    <lineage>
        <taxon>Bacteria</taxon>
        <taxon>Bacillati</taxon>
        <taxon>Actinomycetota</taxon>
        <taxon>Actinomycetes</taxon>
        <taxon>Pseudonocardiales</taxon>
        <taxon>Pseudonocardiaceae</taxon>
        <taxon>Amycolatopsis</taxon>
    </lineage>
</organism>
<dbReference type="SUPFAM" id="SSF46785">
    <property type="entry name" value="Winged helix' DNA-binding domain"/>
    <property type="match status" value="1"/>
</dbReference>
<dbReference type="Gene3D" id="1.10.10.10">
    <property type="entry name" value="Winged helix-like DNA-binding domain superfamily/Winged helix DNA-binding domain"/>
    <property type="match status" value="1"/>
</dbReference>
<dbReference type="Pfam" id="PF00392">
    <property type="entry name" value="GntR"/>
    <property type="match status" value="1"/>
</dbReference>
<dbReference type="GO" id="GO:0003677">
    <property type="term" value="F:DNA binding"/>
    <property type="evidence" value="ECO:0007669"/>
    <property type="project" value="UniProtKB-KW"/>
</dbReference>
<dbReference type="RefSeq" id="WP_154760839.1">
    <property type="nucleotide sequence ID" value="NZ_WMBA01000076.1"/>
</dbReference>
<name>A0A6N7ZAM4_9PSEU</name>
<dbReference type="OrthoDB" id="3615556at2"/>
<evidence type="ECO:0000313" key="6">
    <source>
        <dbReference type="Proteomes" id="UP000440096"/>
    </source>
</evidence>
<accession>A0A6N7ZAM4</accession>
<sequence>MSFHEELRLDLPGYAYERMAEHIAGRIASGELELNTPLPSERRLAEEYGVSLGTARHATKLLRFRGLVVTVRSKGTYIADRRERPPAEREDQ</sequence>
<dbReference type="PRINTS" id="PR00035">
    <property type="entry name" value="HTHGNTR"/>
</dbReference>
<dbReference type="InterPro" id="IPR036390">
    <property type="entry name" value="WH_DNA-bd_sf"/>
</dbReference>
<keyword evidence="2" id="KW-0238">DNA-binding</keyword>
<dbReference type="AlphaFoldDB" id="A0A6N7ZAM4"/>
<dbReference type="PANTHER" id="PTHR44846">
    <property type="entry name" value="MANNOSYL-D-GLYCERATE TRANSPORT/METABOLISM SYSTEM REPRESSOR MNGR-RELATED"/>
    <property type="match status" value="1"/>
</dbReference>
<evidence type="ECO:0000256" key="2">
    <source>
        <dbReference type="ARBA" id="ARBA00023125"/>
    </source>
</evidence>
<proteinExistence type="predicted"/>
<keyword evidence="1" id="KW-0805">Transcription regulation</keyword>
<dbReference type="GO" id="GO:0003700">
    <property type="term" value="F:DNA-binding transcription factor activity"/>
    <property type="evidence" value="ECO:0007669"/>
    <property type="project" value="InterPro"/>
</dbReference>
<dbReference type="InterPro" id="IPR000524">
    <property type="entry name" value="Tscrpt_reg_HTH_GntR"/>
</dbReference>
<feature type="domain" description="HTH gntR-type" evidence="4">
    <location>
        <begin position="13"/>
        <end position="81"/>
    </location>
</feature>
<evidence type="ECO:0000313" key="5">
    <source>
        <dbReference type="EMBL" id="MTD58769.1"/>
    </source>
</evidence>
<dbReference type="CDD" id="cd07377">
    <property type="entry name" value="WHTH_GntR"/>
    <property type="match status" value="1"/>
</dbReference>
<keyword evidence="3" id="KW-0804">Transcription</keyword>
<dbReference type="GO" id="GO:0045892">
    <property type="term" value="P:negative regulation of DNA-templated transcription"/>
    <property type="evidence" value="ECO:0007669"/>
    <property type="project" value="TreeGrafter"/>
</dbReference>
<dbReference type="Proteomes" id="UP000440096">
    <property type="component" value="Unassembled WGS sequence"/>
</dbReference>
<evidence type="ECO:0000259" key="4">
    <source>
        <dbReference type="PROSITE" id="PS50949"/>
    </source>
</evidence>
<keyword evidence="6" id="KW-1185">Reference proteome</keyword>
<comment type="caution">
    <text evidence="5">The sequence shown here is derived from an EMBL/GenBank/DDBJ whole genome shotgun (WGS) entry which is preliminary data.</text>
</comment>
<dbReference type="InterPro" id="IPR050679">
    <property type="entry name" value="Bact_HTH_transcr_reg"/>
</dbReference>
<dbReference type="PANTHER" id="PTHR44846:SF1">
    <property type="entry name" value="MANNOSYL-D-GLYCERATE TRANSPORT_METABOLISM SYSTEM REPRESSOR MNGR-RELATED"/>
    <property type="match status" value="1"/>
</dbReference>
<dbReference type="SMART" id="SM00345">
    <property type="entry name" value="HTH_GNTR"/>
    <property type="match status" value="1"/>
</dbReference>
<gene>
    <name evidence="5" type="ORF">GKO32_33030</name>
</gene>
<protein>
    <submittedName>
        <fullName evidence="5">GntR family transcriptional regulator</fullName>
    </submittedName>
</protein>
<reference evidence="5 6" key="1">
    <citation type="submission" date="2019-11" db="EMBL/GenBank/DDBJ databases">
        <title>Draft genome of Amycolatopsis RM579.</title>
        <authorList>
            <person name="Duangmal K."/>
            <person name="Mingma R."/>
        </authorList>
    </citation>
    <scope>NUCLEOTIDE SEQUENCE [LARGE SCALE GENOMIC DNA]</scope>
    <source>
        <strain evidence="5 6">RM579</strain>
    </source>
</reference>
<evidence type="ECO:0000256" key="1">
    <source>
        <dbReference type="ARBA" id="ARBA00023015"/>
    </source>
</evidence>
<dbReference type="InterPro" id="IPR036388">
    <property type="entry name" value="WH-like_DNA-bd_sf"/>
</dbReference>
<dbReference type="PROSITE" id="PS50949">
    <property type="entry name" value="HTH_GNTR"/>
    <property type="match status" value="1"/>
</dbReference>
<evidence type="ECO:0000256" key="3">
    <source>
        <dbReference type="ARBA" id="ARBA00023163"/>
    </source>
</evidence>